<dbReference type="OrthoDB" id="1046782at2759"/>
<dbReference type="EMBL" id="ML119124">
    <property type="protein sequence ID" value="RPB13194.1"/>
    <property type="molecule type" value="Genomic_DNA"/>
</dbReference>
<dbReference type="GO" id="GO:0008081">
    <property type="term" value="F:phosphoric diester hydrolase activity"/>
    <property type="evidence" value="ECO:0007669"/>
    <property type="project" value="InterPro"/>
</dbReference>
<evidence type="ECO:0000313" key="3">
    <source>
        <dbReference type="EMBL" id="RPB13194.1"/>
    </source>
</evidence>
<dbReference type="SMART" id="SM00148">
    <property type="entry name" value="PLCXc"/>
    <property type="match status" value="1"/>
</dbReference>
<dbReference type="InterPro" id="IPR017946">
    <property type="entry name" value="PLC-like_Pdiesterase_TIM-brl"/>
</dbReference>
<name>A0A3N4KRG4_9PEZI</name>
<feature type="domain" description="Phosphatidylinositol-specific phospholipase C X" evidence="2">
    <location>
        <begin position="56"/>
        <end position="209"/>
    </location>
</feature>
<dbReference type="PANTHER" id="PTHR13593">
    <property type="match status" value="1"/>
</dbReference>
<keyword evidence="1" id="KW-0732">Signal</keyword>
<keyword evidence="4" id="KW-1185">Reference proteome</keyword>
<dbReference type="InterPro" id="IPR051057">
    <property type="entry name" value="PI-PLC_domain"/>
</dbReference>
<organism evidence="3 4">
    <name type="scientific">Morchella conica CCBAS932</name>
    <dbReference type="NCBI Taxonomy" id="1392247"/>
    <lineage>
        <taxon>Eukaryota</taxon>
        <taxon>Fungi</taxon>
        <taxon>Dikarya</taxon>
        <taxon>Ascomycota</taxon>
        <taxon>Pezizomycotina</taxon>
        <taxon>Pezizomycetes</taxon>
        <taxon>Pezizales</taxon>
        <taxon>Morchellaceae</taxon>
        <taxon>Morchella</taxon>
    </lineage>
</organism>
<sequence length="387" mass="45251">MKYLHSSFLLLILHLPSSALTPFPYLYEMHHKFSPPHLPLPTKPMNMSTWMSHLPLHTPLNTLSIPGTHDTMAYRANRLPKFTTTQTGTLHQQLHAGVRFIDIRARHYRNTFEMHHGVVYLGTNFTFVVRTLHAFLTGPGSSEVVLMRLKDEQHAQRNTRTFVQTLEWYIDVHEDTVEMLTDLLWFPGDTSRRLPLLGEARGRVVVLRDYDAEGATYELGLPYTDEKRIKIQDHYQLYTYLDVIKKKWDLIINFWREWVSFFNSILDASVPTTNPQDLPLLVNYLSGASLFCVPRNVATNEAWGINNRVQFFLRTAWETAWDAAFPAWREEFVELRGETLGVVVWDFINTRAARLVVSFNFRGVEGWDWSEVGFWTAGERWEFKEWN</sequence>
<evidence type="ECO:0000256" key="1">
    <source>
        <dbReference type="SAM" id="SignalP"/>
    </source>
</evidence>
<accession>A0A3N4KRG4</accession>
<proteinExistence type="predicted"/>
<dbReference type="Pfam" id="PF00388">
    <property type="entry name" value="PI-PLC-X"/>
    <property type="match status" value="1"/>
</dbReference>
<dbReference type="InParanoid" id="A0A3N4KRG4"/>
<feature type="chain" id="PRO_5017960901" evidence="1">
    <location>
        <begin position="20"/>
        <end position="387"/>
    </location>
</feature>
<dbReference type="PROSITE" id="PS50007">
    <property type="entry name" value="PIPLC_X_DOMAIN"/>
    <property type="match status" value="1"/>
</dbReference>
<dbReference type="InterPro" id="IPR000909">
    <property type="entry name" value="PLipase_C_PInositol-sp_X_dom"/>
</dbReference>
<evidence type="ECO:0000259" key="2">
    <source>
        <dbReference type="SMART" id="SM00148"/>
    </source>
</evidence>
<feature type="signal peptide" evidence="1">
    <location>
        <begin position="1"/>
        <end position="19"/>
    </location>
</feature>
<dbReference type="AlphaFoldDB" id="A0A3N4KRG4"/>
<dbReference type="PANTHER" id="PTHR13593:SF113">
    <property type="entry name" value="SI:DKEY-266F7.9"/>
    <property type="match status" value="1"/>
</dbReference>
<reference evidence="3 4" key="1">
    <citation type="journal article" date="2018" name="Nat. Ecol. Evol.">
        <title>Pezizomycetes genomes reveal the molecular basis of ectomycorrhizal truffle lifestyle.</title>
        <authorList>
            <person name="Murat C."/>
            <person name="Payen T."/>
            <person name="Noel B."/>
            <person name="Kuo A."/>
            <person name="Morin E."/>
            <person name="Chen J."/>
            <person name="Kohler A."/>
            <person name="Krizsan K."/>
            <person name="Balestrini R."/>
            <person name="Da Silva C."/>
            <person name="Montanini B."/>
            <person name="Hainaut M."/>
            <person name="Levati E."/>
            <person name="Barry K.W."/>
            <person name="Belfiori B."/>
            <person name="Cichocki N."/>
            <person name="Clum A."/>
            <person name="Dockter R.B."/>
            <person name="Fauchery L."/>
            <person name="Guy J."/>
            <person name="Iotti M."/>
            <person name="Le Tacon F."/>
            <person name="Lindquist E.A."/>
            <person name="Lipzen A."/>
            <person name="Malagnac F."/>
            <person name="Mello A."/>
            <person name="Molinier V."/>
            <person name="Miyauchi S."/>
            <person name="Poulain J."/>
            <person name="Riccioni C."/>
            <person name="Rubini A."/>
            <person name="Sitrit Y."/>
            <person name="Splivallo R."/>
            <person name="Traeger S."/>
            <person name="Wang M."/>
            <person name="Zifcakova L."/>
            <person name="Wipf D."/>
            <person name="Zambonelli A."/>
            <person name="Paolocci F."/>
            <person name="Nowrousian M."/>
            <person name="Ottonello S."/>
            <person name="Baldrian P."/>
            <person name="Spatafora J.W."/>
            <person name="Henrissat B."/>
            <person name="Nagy L.G."/>
            <person name="Aury J.M."/>
            <person name="Wincker P."/>
            <person name="Grigoriev I.V."/>
            <person name="Bonfante P."/>
            <person name="Martin F.M."/>
        </authorList>
    </citation>
    <scope>NUCLEOTIDE SEQUENCE [LARGE SCALE GENOMIC DNA]</scope>
    <source>
        <strain evidence="3 4">CCBAS932</strain>
    </source>
</reference>
<dbReference type="SUPFAM" id="SSF51695">
    <property type="entry name" value="PLC-like phosphodiesterases"/>
    <property type="match status" value="1"/>
</dbReference>
<dbReference type="GO" id="GO:0006629">
    <property type="term" value="P:lipid metabolic process"/>
    <property type="evidence" value="ECO:0007669"/>
    <property type="project" value="InterPro"/>
</dbReference>
<dbReference type="Proteomes" id="UP000277580">
    <property type="component" value="Unassembled WGS sequence"/>
</dbReference>
<evidence type="ECO:0000313" key="4">
    <source>
        <dbReference type="Proteomes" id="UP000277580"/>
    </source>
</evidence>
<dbReference type="Gene3D" id="3.20.20.190">
    <property type="entry name" value="Phosphatidylinositol (PI) phosphodiesterase"/>
    <property type="match status" value="1"/>
</dbReference>
<gene>
    <name evidence="3" type="ORF">P167DRAFT_535235</name>
</gene>
<protein>
    <submittedName>
        <fullName evidence="3">PLC-like phosphodiesterase</fullName>
    </submittedName>
</protein>